<evidence type="ECO:0000256" key="1">
    <source>
        <dbReference type="SAM" id="Phobius"/>
    </source>
</evidence>
<protein>
    <submittedName>
        <fullName evidence="2">Uncharacterized protein</fullName>
    </submittedName>
</protein>
<dbReference type="AlphaFoldDB" id="A0A381QD88"/>
<proteinExistence type="predicted"/>
<keyword evidence="1" id="KW-1133">Transmembrane helix</keyword>
<sequence>MDLLPGGYNFIHAVFWVVMALVGVGTMTVATILVAGLGMLFLESVGKA</sequence>
<evidence type="ECO:0000313" key="2">
    <source>
        <dbReference type="EMBL" id="SUZ76980.1"/>
    </source>
</evidence>
<accession>A0A381QD88</accession>
<feature type="transmembrane region" description="Helical" evidence="1">
    <location>
        <begin position="13"/>
        <end position="42"/>
    </location>
</feature>
<keyword evidence="1" id="KW-0812">Transmembrane</keyword>
<organism evidence="2">
    <name type="scientific">marine metagenome</name>
    <dbReference type="NCBI Taxonomy" id="408172"/>
    <lineage>
        <taxon>unclassified sequences</taxon>
        <taxon>metagenomes</taxon>
        <taxon>ecological metagenomes</taxon>
    </lineage>
</organism>
<reference evidence="2" key="1">
    <citation type="submission" date="2018-05" db="EMBL/GenBank/DDBJ databases">
        <authorList>
            <person name="Lanie J.A."/>
            <person name="Ng W.-L."/>
            <person name="Kazmierczak K.M."/>
            <person name="Andrzejewski T.M."/>
            <person name="Davidsen T.M."/>
            <person name="Wayne K.J."/>
            <person name="Tettelin H."/>
            <person name="Glass J.I."/>
            <person name="Rusch D."/>
            <person name="Podicherti R."/>
            <person name="Tsui H.-C.T."/>
            <person name="Winkler M.E."/>
        </authorList>
    </citation>
    <scope>NUCLEOTIDE SEQUENCE</scope>
</reference>
<dbReference type="EMBL" id="UINC01001298">
    <property type="protein sequence ID" value="SUZ76980.1"/>
    <property type="molecule type" value="Genomic_DNA"/>
</dbReference>
<name>A0A381QD88_9ZZZZ</name>
<gene>
    <name evidence="2" type="ORF">METZ01_LOCUS29834</name>
</gene>
<keyword evidence="1" id="KW-0472">Membrane</keyword>